<feature type="domain" description="Cupin type-1" evidence="3">
    <location>
        <begin position="58"/>
        <end position="173"/>
    </location>
</feature>
<feature type="signal peptide" evidence="2">
    <location>
        <begin position="1"/>
        <end position="34"/>
    </location>
</feature>
<sequence>MTIRQGIVGNFPLKRAALTLLVATASLCLRPASAADTPVMKSAQPQELPLPVQILSTEDAVVLRNPGKDSAQIVWPENAPDSHVTITRVTMQPGALSERHSHPRSEQIWIVERGRATLLLSDGKTKEVKQGDVIRTPPGATHGVENTTDGIFIYLTMTTPPENMSGFYSERVGTR</sequence>
<evidence type="ECO:0000313" key="4">
    <source>
        <dbReference type="EMBL" id="GJD52163.1"/>
    </source>
</evidence>
<dbReference type="CDD" id="cd02208">
    <property type="entry name" value="cupin_RmlC-like"/>
    <property type="match status" value="1"/>
</dbReference>
<name>A0ABQ4R3A9_9HYPH</name>
<evidence type="ECO:0000256" key="2">
    <source>
        <dbReference type="SAM" id="SignalP"/>
    </source>
</evidence>
<dbReference type="Gene3D" id="2.60.120.10">
    <property type="entry name" value="Jelly Rolls"/>
    <property type="match status" value="1"/>
</dbReference>
<organism evidence="4 5">
    <name type="scientific">Methylobacterium crusticola</name>
    <dbReference type="NCBI Taxonomy" id="1697972"/>
    <lineage>
        <taxon>Bacteria</taxon>
        <taxon>Pseudomonadati</taxon>
        <taxon>Pseudomonadota</taxon>
        <taxon>Alphaproteobacteria</taxon>
        <taxon>Hyphomicrobiales</taxon>
        <taxon>Methylobacteriaceae</taxon>
        <taxon>Methylobacterium</taxon>
    </lineage>
</organism>
<dbReference type="PANTHER" id="PTHR35848">
    <property type="entry name" value="OXALATE-BINDING PROTEIN"/>
    <property type="match status" value="1"/>
</dbReference>
<protein>
    <recommendedName>
        <fullName evidence="3">Cupin type-1 domain-containing protein</fullName>
    </recommendedName>
</protein>
<dbReference type="SMART" id="SM00835">
    <property type="entry name" value="Cupin_1"/>
    <property type="match status" value="1"/>
</dbReference>
<dbReference type="PANTHER" id="PTHR35848:SF6">
    <property type="entry name" value="CUPIN TYPE-2 DOMAIN-CONTAINING PROTEIN"/>
    <property type="match status" value="1"/>
</dbReference>
<dbReference type="RefSeq" id="WP_162501358.1">
    <property type="nucleotide sequence ID" value="NZ_BPQH01000017.1"/>
</dbReference>
<proteinExistence type="predicted"/>
<keyword evidence="1" id="KW-0479">Metal-binding</keyword>
<dbReference type="InterPro" id="IPR051610">
    <property type="entry name" value="GPI/OXD"/>
</dbReference>
<dbReference type="SUPFAM" id="SSF51182">
    <property type="entry name" value="RmlC-like cupins"/>
    <property type="match status" value="1"/>
</dbReference>
<accession>A0ABQ4R3A9</accession>
<dbReference type="InterPro" id="IPR011051">
    <property type="entry name" value="RmlC_Cupin_sf"/>
</dbReference>
<comment type="caution">
    <text evidence="4">The sequence shown here is derived from an EMBL/GenBank/DDBJ whole genome shotgun (WGS) entry which is preliminary data.</text>
</comment>
<dbReference type="Pfam" id="PF07883">
    <property type="entry name" value="Cupin_2"/>
    <property type="match status" value="1"/>
</dbReference>
<feature type="chain" id="PRO_5046378961" description="Cupin type-1 domain-containing protein" evidence="2">
    <location>
        <begin position="35"/>
        <end position="175"/>
    </location>
</feature>
<dbReference type="InterPro" id="IPR013096">
    <property type="entry name" value="Cupin_2"/>
</dbReference>
<gene>
    <name evidence="4" type="ORF">OPKNFCMD_4925</name>
</gene>
<evidence type="ECO:0000313" key="5">
    <source>
        <dbReference type="Proteomes" id="UP001055167"/>
    </source>
</evidence>
<keyword evidence="5" id="KW-1185">Reference proteome</keyword>
<dbReference type="InterPro" id="IPR014710">
    <property type="entry name" value="RmlC-like_jellyroll"/>
</dbReference>
<reference evidence="4" key="1">
    <citation type="journal article" date="2021" name="Front. Microbiol.">
        <title>Comprehensive Comparative Genomics and Phenotyping of Methylobacterium Species.</title>
        <authorList>
            <person name="Alessa O."/>
            <person name="Ogura Y."/>
            <person name="Fujitani Y."/>
            <person name="Takami H."/>
            <person name="Hayashi T."/>
            <person name="Sahin N."/>
            <person name="Tani A."/>
        </authorList>
    </citation>
    <scope>NUCLEOTIDE SEQUENCE</scope>
    <source>
        <strain evidence="4">KCTC 52305</strain>
    </source>
</reference>
<dbReference type="Proteomes" id="UP001055167">
    <property type="component" value="Unassembled WGS sequence"/>
</dbReference>
<dbReference type="EMBL" id="BPQH01000017">
    <property type="protein sequence ID" value="GJD52163.1"/>
    <property type="molecule type" value="Genomic_DNA"/>
</dbReference>
<dbReference type="InterPro" id="IPR006045">
    <property type="entry name" value="Cupin_1"/>
</dbReference>
<keyword evidence="2" id="KW-0732">Signal</keyword>
<reference evidence="4" key="2">
    <citation type="submission" date="2021-08" db="EMBL/GenBank/DDBJ databases">
        <authorList>
            <person name="Tani A."/>
            <person name="Ola A."/>
            <person name="Ogura Y."/>
            <person name="Katsura K."/>
            <person name="Hayashi T."/>
        </authorList>
    </citation>
    <scope>NUCLEOTIDE SEQUENCE</scope>
    <source>
        <strain evidence="4">KCTC 52305</strain>
    </source>
</reference>
<evidence type="ECO:0000259" key="3">
    <source>
        <dbReference type="SMART" id="SM00835"/>
    </source>
</evidence>
<evidence type="ECO:0000256" key="1">
    <source>
        <dbReference type="ARBA" id="ARBA00022723"/>
    </source>
</evidence>